<dbReference type="RefSeq" id="WP_334314586.1">
    <property type="nucleotide sequence ID" value="NZ_CP065938.1"/>
</dbReference>
<dbReference type="PANTHER" id="PTHR14359:SF6">
    <property type="entry name" value="PHOSPHOPANTOTHENOYLCYSTEINE DECARBOXYLASE"/>
    <property type="match status" value="1"/>
</dbReference>
<evidence type="ECO:0000259" key="5">
    <source>
        <dbReference type="Pfam" id="PF02441"/>
    </source>
</evidence>
<keyword evidence="3 4" id="KW-0285">Flavoprotein</keyword>
<dbReference type="Pfam" id="PF04127">
    <property type="entry name" value="DFP"/>
    <property type="match status" value="1"/>
</dbReference>
<feature type="region of interest" description="Phosphopantothenate--cysteine ligase" evidence="3">
    <location>
        <begin position="196"/>
        <end position="417"/>
    </location>
</feature>
<reference evidence="7" key="1">
    <citation type="submission" date="2020-12" db="EMBL/GenBank/DDBJ databases">
        <title>Taurinivorans muris gen. nov., sp. nov., fundamental and realized metabolic niche of a ubiquitous sulfidogenic bacterium in the murine intestine.</title>
        <authorList>
            <person name="Ye H."/>
            <person name="Hanson B.T."/>
            <person name="Loy A."/>
        </authorList>
    </citation>
    <scope>NUCLEOTIDE SEQUENCE</scope>
    <source>
        <strain evidence="7">LT0009</strain>
    </source>
</reference>
<feature type="binding site" evidence="3">
    <location>
        <position position="306"/>
    </location>
    <ligand>
        <name>CTP</name>
        <dbReference type="ChEBI" id="CHEBI:37563"/>
    </ligand>
</feature>
<evidence type="ECO:0000256" key="1">
    <source>
        <dbReference type="ARBA" id="ARBA00022793"/>
    </source>
</evidence>
<dbReference type="GO" id="GO:0004633">
    <property type="term" value="F:phosphopantothenoylcysteine decarboxylase activity"/>
    <property type="evidence" value="ECO:0007669"/>
    <property type="project" value="UniProtKB-EC"/>
</dbReference>
<keyword evidence="3" id="KW-0479">Metal-binding</keyword>
<keyword evidence="2 3" id="KW-0456">Lyase</keyword>
<feature type="active site" description="Proton donor" evidence="3">
    <location>
        <position position="164"/>
    </location>
</feature>
<feature type="binding site" evidence="3">
    <location>
        <position position="286"/>
    </location>
    <ligand>
        <name>CTP</name>
        <dbReference type="ChEBI" id="CHEBI:37563"/>
    </ligand>
</feature>
<comment type="similarity">
    <text evidence="3 4">In the C-terminal section; belongs to the PPC synthetase family.</text>
</comment>
<organism evidence="7 8">
    <name type="scientific">Taurinivorans muris</name>
    <dbReference type="NCBI Taxonomy" id="2787751"/>
    <lineage>
        <taxon>Bacteria</taxon>
        <taxon>Pseudomonadati</taxon>
        <taxon>Thermodesulfobacteriota</taxon>
        <taxon>Desulfovibrionia</taxon>
        <taxon>Desulfovibrionales</taxon>
        <taxon>Desulfovibrionaceae</taxon>
        <taxon>Taurinivorans</taxon>
    </lineage>
</organism>
<dbReference type="PANTHER" id="PTHR14359">
    <property type="entry name" value="HOMO-OLIGOMERIC FLAVIN CONTAINING CYS DECARBOXYLASE FAMILY"/>
    <property type="match status" value="1"/>
</dbReference>
<comment type="pathway">
    <text evidence="3 4">Cofactor biosynthesis; coenzyme A biosynthesis; CoA from (R)-pantothenate: step 3/5.</text>
</comment>
<keyword evidence="8" id="KW-1185">Reference proteome</keyword>
<protein>
    <recommendedName>
        <fullName evidence="3">Coenzyme A biosynthesis bifunctional protein CoaBC</fullName>
    </recommendedName>
    <alternativeName>
        <fullName evidence="3">DNA/pantothenate metabolism flavoprotein</fullName>
    </alternativeName>
    <alternativeName>
        <fullName evidence="3">Phosphopantothenoylcysteine synthetase/decarboxylase</fullName>
        <shortName evidence="3">PPCS-PPCDC</shortName>
    </alternativeName>
    <domain>
        <recommendedName>
            <fullName evidence="3">Phosphopantothenoylcysteine decarboxylase</fullName>
            <shortName evidence="3">PPC decarboxylase</shortName>
            <shortName evidence="3">PPC-DC</shortName>
            <ecNumber evidence="3">4.1.1.36</ecNumber>
        </recommendedName>
        <alternativeName>
            <fullName evidence="3">CoaC</fullName>
        </alternativeName>
    </domain>
    <domain>
        <recommendedName>
            <fullName evidence="3">Phosphopantothenate--cysteine ligase</fullName>
            <ecNumber evidence="3">6.3.2.5</ecNumber>
        </recommendedName>
        <alternativeName>
            <fullName evidence="3">CoaB</fullName>
        </alternativeName>
        <alternativeName>
            <fullName evidence="3">Phosphopantothenoylcysteine synthetase</fullName>
            <shortName evidence="3">PPC synthetase</shortName>
            <shortName evidence="3">PPC-S</shortName>
        </alternativeName>
    </domain>
</protein>
<comment type="pathway">
    <text evidence="3 4">Cofactor biosynthesis; coenzyme A biosynthesis; CoA from (R)-pantothenate: step 2/5.</text>
</comment>
<evidence type="ECO:0000256" key="3">
    <source>
        <dbReference type="HAMAP-Rule" id="MF_02225"/>
    </source>
</evidence>
<dbReference type="Gene3D" id="3.40.50.10300">
    <property type="entry name" value="CoaB-like"/>
    <property type="match status" value="1"/>
</dbReference>
<feature type="binding site" evidence="3">
    <location>
        <position position="343"/>
    </location>
    <ligand>
        <name>CTP</name>
        <dbReference type="ChEBI" id="CHEBI:37563"/>
    </ligand>
</feature>
<dbReference type="InterPro" id="IPR005252">
    <property type="entry name" value="CoaBC"/>
</dbReference>
<feature type="domain" description="DNA/pantothenate metabolism flavoprotein C-terminal" evidence="6">
    <location>
        <begin position="191"/>
        <end position="415"/>
    </location>
</feature>
<proteinExistence type="inferred from homology"/>
<feature type="binding site" evidence="3">
    <location>
        <position position="361"/>
    </location>
    <ligand>
        <name>CTP</name>
        <dbReference type="ChEBI" id="CHEBI:37563"/>
    </ligand>
</feature>
<comment type="catalytic activity">
    <reaction evidence="3 4">
        <text>(R)-4'-phosphopantothenate + L-cysteine + CTP = N-[(R)-4-phosphopantothenoyl]-L-cysteine + CMP + diphosphate + H(+)</text>
        <dbReference type="Rhea" id="RHEA:19397"/>
        <dbReference type="ChEBI" id="CHEBI:10986"/>
        <dbReference type="ChEBI" id="CHEBI:15378"/>
        <dbReference type="ChEBI" id="CHEBI:33019"/>
        <dbReference type="ChEBI" id="CHEBI:35235"/>
        <dbReference type="ChEBI" id="CHEBI:37563"/>
        <dbReference type="ChEBI" id="CHEBI:59458"/>
        <dbReference type="ChEBI" id="CHEBI:60377"/>
        <dbReference type="EC" id="6.3.2.5"/>
    </reaction>
</comment>
<dbReference type="EC" id="4.1.1.36" evidence="3"/>
<dbReference type="GO" id="GO:0004632">
    <property type="term" value="F:phosphopantothenate--cysteine ligase activity"/>
    <property type="evidence" value="ECO:0007669"/>
    <property type="project" value="UniProtKB-EC"/>
</dbReference>
<evidence type="ECO:0000313" key="7">
    <source>
        <dbReference type="EMBL" id="UWX05027.1"/>
    </source>
</evidence>
<evidence type="ECO:0000259" key="6">
    <source>
        <dbReference type="Pfam" id="PF04127"/>
    </source>
</evidence>
<evidence type="ECO:0000313" key="8">
    <source>
        <dbReference type="Proteomes" id="UP001058120"/>
    </source>
</evidence>
<feature type="domain" description="Flavoprotein" evidence="5">
    <location>
        <begin position="14"/>
        <end position="177"/>
    </location>
</feature>
<accession>A0ABY5XYQ6</accession>
<comment type="function">
    <text evidence="3">Catalyzes two sequential steps in the biosynthesis of coenzyme A. In the first step cysteine is conjugated to 4'-phosphopantothenate to form 4-phosphopantothenoylcysteine. In the second step the latter compound is decarboxylated to form 4'-phosphopantotheine.</text>
</comment>
<dbReference type="SUPFAM" id="SSF52507">
    <property type="entry name" value="Homo-oligomeric flavin-containing Cys decarboxylases, HFCD"/>
    <property type="match status" value="1"/>
</dbReference>
<dbReference type="InterPro" id="IPR007085">
    <property type="entry name" value="DNA/pantothenate-metab_flavo_C"/>
</dbReference>
<dbReference type="InterPro" id="IPR035929">
    <property type="entry name" value="CoaB-like_sf"/>
</dbReference>
<keyword evidence="3" id="KW-0460">Magnesium</keyword>
<comment type="cofactor">
    <cofactor evidence="3">
        <name>FMN</name>
        <dbReference type="ChEBI" id="CHEBI:58210"/>
    </cofactor>
    <text evidence="3">Binds 1 FMN per subunit.</text>
</comment>
<dbReference type="Gene3D" id="3.40.50.1950">
    <property type="entry name" value="Flavin prenyltransferase-like"/>
    <property type="match status" value="1"/>
</dbReference>
<dbReference type="InterPro" id="IPR036551">
    <property type="entry name" value="Flavin_trans-like"/>
</dbReference>
<sequence length="417" mass="45779">MPYELLHYKKHAKKHIHLGICGSVAAYKSLELMRAFLKSNIHVSATLTPSAEKFIQPLCFEALGANKVYGQMFQGEFPFDHLEPSQIADAMVIAPASATTIARLAHGLGDEMLACQALAFDGPILLAPAMNPKMWGNAATNANIETLLNRGFFLTEPESGAVACKDEGQGRLARLEKIYYDSLALLTEQDLYGKKILITLGPTAEKWDAVRVWTNNSTGSMGTALAVTAWLRGADVYVVAGPNSQYIPQDSRLQCHSVTSADEMYEKCHELWDAMDYGIFTAAVADFKPRAGLAHEEDTSSFHTVKFKKENHADGFDIHFTPNHDILKSIGQIKKPGQKLMGFSAESGSHTDELARAVKQKLVNKNCDIVVGNFISEAMGKKTNKVYVADKNGIEEAWGTMSKADLAWDLLSYLESV</sequence>
<keyword evidence="3" id="KW-0511">Multifunctional enzyme</keyword>
<dbReference type="EMBL" id="CP065938">
    <property type="protein sequence ID" value="UWX05027.1"/>
    <property type="molecule type" value="Genomic_DNA"/>
</dbReference>
<comment type="catalytic activity">
    <reaction evidence="3 4">
        <text>N-[(R)-4-phosphopantothenoyl]-L-cysteine + H(+) = (R)-4'-phosphopantetheine + CO2</text>
        <dbReference type="Rhea" id="RHEA:16793"/>
        <dbReference type="ChEBI" id="CHEBI:15378"/>
        <dbReference type="ChEBI" id="CHEBI:16526"/>
        <dbReference type="ChEBI" id="CHEBI:59458"/>
        <dbReference type="ChEBI" id="CHEBI:61723"/>
        <dbReference type="EC" id="4.1.1.36"/>
    </reaction>
</comment>
<dbReference type="Proteomes" id="UP001058120">
    <property type="component" value="Chromosome"/>
</dbReference>
<name>A0ABY5XYQ6_9BACT</name>
<dbReference type="Pfam" id="PF02441">
    <property type="entry name" value="Flavoprotein"/>
    <property type="match status" value="1"/>
</dbReference>
<feature type="binding site" evidence="3">
    <location>
        <position position="365"/>
    </location>
    <ligand>
        <name>CTP</name>
        <dbReference type="ChEBI" id="CHEBI:37563"/>
    </ligand>
</feature>
<comment type="function">
    <text evidence="4">Catalyzes two steps in the biosynthesis of coenzyme A. In the first step cysteine is conjugated to 4'-phosphopantothenate to form 4-phosphopantothenoylcysteine, in the latter compound is decarboxylated to form 4'-phosphopantotheine.</text>
</comment>
<dbReference type="InterPro" id="IPR003382">
    <property type="entry name" value="Flavoprotein"/>
</dbReference>
<gene>
    <name evidence="3 7" type="primary">coaBC</name>
    <name evidence="7" type="ORF">JBF11_05960</name>
</gene>
<keyword evidence="3 4" id="KW-0288">FMN</keyword>
<comment type="cofactor">
    <cofactor evidence="3">
        <name>Mg(2+)</name>
        <dbReference type="ChEBI" id="CHEBI:18420"/>
    </cofactor>
</comment>
<feature type="region of interest" description="Phosphopantothenoylcysteine decarboxylase" evidence="3">
    <location>
        <begin position="1"/>
        <end position="195"/>
    </location>
</feature>
<dbReference type="NCBIfam" id="TIGR00521">
    <property type="entry name" value="coaBC_dfp"/>
    <property type="match status" value="1"/>
</dbReference>
<evidence type="ECO:0000256" key="4">
    <source>
        <dbReference type="RuleBase" id="RU364078"/>
    </source>
</evidence>
<evidence type="ECO:0000256" key="2">
    <source>
        <dbReference type="ARBA" id="ARBA00023239"/>
    </source>
</evidence>
<keyword evidence="1 3" id="KW-0210">Decarboxylase</keyword>
<dbReference type="HAMAP" id="MF_02225">
    <property type="entry name" value="CoaBC"/>
    <property type="match status" value="1"/>
</dbReference>
<comment type="similarity">
    <text evidence="3 4">In the N-terminal section; belongs to the HFCD (homo-oligomeric flavin containing Cys decarboxylase) superfamily.</text>
</comment>
<keyword evidence="3 4" id="KW-0436">Ligase</keyword>
<dbReference type="EC" id="6.3.2.5" evidence="3"/>
<comment type="caution">
    <text evidence="3">Lacks conserved residue(s) required for the propagation of feature annotation.</text>
</comment>
<dbReference type="SUPFAM" id="SSF102645">
    <property type="entry name" value="CoaB-like"/>
    <property type="match status" value="1"/>
</dbReference>